<dbReference type="PANTHER" id="PTHR12346:SF0">
    <property type="entry name" value="SIN3A, ISOFORM G"/>
    <property type="match status" value="1"/>
</dbReference>
<dbReference type="SUPFAM" id="SSF47762">
    <property type="entry name" value="PAH2 domain"/>
    <property type="match status" value="5"/>
</dbReference>
<accession>A0ABC8RZ67</accession>
<dbReference type="EMBL" id="CAUOFW020002014">
    <property type="protein sequence ID" value="CAK9150271.1"/>
    <property type="molecule type" value="Genomic_DNA"/>
</dbReference>
<gene>
    <name evidence="6" type="ORF">ILEXP_LOCUS18413</name>
</gene>
<evidence type="ECO:0000256" key="5">
    <source>
        <dbReference type="SAM" id="Coils"/>
    </source>
</evidence>
<name>A0ABC8RZ67_9AQUA</name>
<evidence type="ECO:0000256" key="3">
    <source>
        <dbReference type="ARBA" id="ARBA00023242"/>
    </source>
</evidence>
<keyword evidence="7" id="KW-1185">Reference proteome</keyword>
<dbReference type="InterPro" id="IPR036600">
    <property type="entry name" value="PAH_sf"/>
</dbReference>
<comment type="subcellular location">
    <subcellularLocation>
        <location evidence="1 4">Nucleus</location>
    </subcellularLocation>
</comment>
<dbReference type="Gene3D" id="1.20.1160.11">
    <property type="entry name" value="Paired amphipathic helix"/>
    <property type="match status" value="5"/>
</dbReference>
<dbReference type="InterPro" id="IPR003822">
    <property type="entry name" value="PAH"/>
</dbReference>
<keyword evidence="5" id="KW-0175">Coiled coil</keyword>
<reference evidence="6 7" key="1">
    <citation type="submission" date="2024-02" db="EMBL/GenBank/DDBJ databases">
        <authorList>
            <person name="Vignale AGUSTIN F."/>
            <person name="Sosa J E."/>
            <person name="Modenutti C."/>
        </authorList>
    </citation>
    <scope>NUCLEOTIDE SEQUENCE [LARGE SCALE GENOMIC DNA]</scope>
</reference>
<evidence type="ECO:0000256" key="1">
    <source>
        <dbReference type="ARBA" id="ARBA00004123"/>
    </source>
</evidence>
<evidence type="ECO:0000313" key="7">
    <source>
        <dbReference type="Proteomes" id="UP001642360"/>
    </source>
</evidence>
<dbReference type="Proteomes" id="UP001642360">
    <property type="component" value="Unassembled WGS sequence"/>
</dbReference>
<keyword evidence="3 4" id="KW-0539">Nucleus</keyword>
<evidence type="ECO:0000256" key="4">
    <source>
        <dbReference type="PROSITE-ProRule" id="PRU00810"/>
    </source>
</evidence>
<protein>
    <recommendedName>
        <fullName evidence="8">Exocyst complex component Sec6</fullName>
    </recommendedName>
</protein>
<dbReference type="PANTHER" id="PTHR12346">
    <property type="entry name" value="SIN3B-RELATED"/>
    <property type="match status" value="1"/>
</dbReference>
<keyword evidence="2" id="KW-0678">Repressor</keyword>
<proteinExistence type="predicted"/>
<dbReference type="PROSITE" id="PS51477">
    <property type="entry name" value="PAH"/>
    <property type="match status" value="5"/>
</dbReference>
<feature type="coiled-coil region" evidence="5">
    <location>
        <begin position="499"/>
        <end position="526"/>
    </location>
</feature>
<dbReference type="GO" id="GO:0005634">
    <property type="term" value="C:nucleus"/>
    <property type="evidence" value="ECO:0007669"/>
    <property type="project" value="UniProtKB-SubCell"/>
</dbReference>
<comment type="caution">
    <text evidence="6">The sequence shown here is derived from an EMBL/GenBank/DDBJ whole genome shotgun (WGS) entry which is preliminary data.</text>
</comment>
<evidence type="ECO:0000256" key="2">
    <source>
        <dbReference type="ARBA" id="ARBA00022491"/>
    </source>
</evidence>
<dbReference type="AlphaFoldDB" id="A0ABC8RZ67"/>
<dbReference type="InterPro" id="IPR039774">
    <property type="entry name" value="Sin3-like"/>
</dbReference>
<evidence type="ECO:0000313" key="6">
    <source>
        <dbReference type="EMBL" id="CAK9150271.1"/>
    </source>
</evidence>
<sequence length="631" mass="74360">MVKFVDDARAYLLLAQKTLHDQTEKYEEFRKLLKDFGDQKIDDTQLSSTVKMLFDGYDDLVTGFNSFLPSKTKHVTASSEAYNSTVDNQASTSSWATQIEFVRKVQKRFGDDVRRYKSFLVALGMWRFGDRVIDRLDQEVAGVFKEFPDLYMEFKGFYGDFSEEISADKQANRQELKTQRNEKLYVQQEAETYLRLVKQTFHDQTEKYYEFINVVKDYLAQKIDETLLLSIVKKLFDGYDDLVTGLKAFLPANKTVITSPEVYNNVVDDETQTSSWTSQIEFFNKVGNRFLDDPRMFKSFIDAFSRWRLGDKDITQLDQEQTFHDQTEKYYEFINVVKDYLAQKIDETLLLSIVKKLFDGYDDLVTGLKAFLPANKTVITSPEVYNNVVDDETQTSSWTSQIEFFNKVGNRFLDDPRMFKSFIDAFSRWRLGDKDITQLDQEVCVIFKDHHDLYIEFKGFCESNQPERDNKYKDLCFVQIEDHPYKQTLLDCEHNLFEIDMLRHRLKSTKEAIEKLLGDIKLLDKREEQGREVIDIAEYFTVLNLICIERLYNDHGLNVLNLLRQNPATVASIIASRLNLKLKECDEMKVVCEITYKKCHEKVREYSVNFLKNRDSNMDDKRNRRRKRRCI</sequence>
<organism evidence="6 7">
    <name type="scientific">Ilex paraguariensis</name>
    <name type="common">yerba mate</name>
    <dbReference type="NCBI Taxonomy" id="185542"/>
    <lineage>
        <taxon>Eukaryota</taxon>
        <taxon>Viridiplantae</taxon>
        <taxon>Streptophyta</taxon>
        <taxon>Embryophyta</taxon>
        <taxon>Tracheophyta</taxon>
        <taxon>Spermatophyta</taxon>
        <taxon>Magnoliopsida</taxon>
        <taxon>eudicotyledons</taxon>
        <taxon>Gunneridae</taxon>
        <taxon>Pentapetalae</taxon>
        <taxon>asterids</taxon>
        <taxon>campanulids</taxon>
        <taxon>Aquifoliales</taxon>
        <taxon>Aquifoliaceae</taxon>
        <taxon>Ilex</taxon>
    </lineage>
</organism>
<evidence type="ECO:0008006" key="8">
    <source>
        <dbReference type="Google" id="ProtNLM"/>
    </source>
</evidence>
<dbReference type="Pfam" id="PF02671">
    <property type="entry name" value="PAH"/>
    <property type="match status" value="3"/>
</dbReference>